<dbReference type="AlphaFoldDB" id="A0ABD1REG4"/>
<proteinExistence type="predicted"/>
<evidence type="ECO:0000313" key="1">
    <source>
        <dbReference type="EMBL" id="KAL2486805.1"/>
    </source>
</evidence>
<keyword evidence="2" id="KW-1185">Reference proteome</keyword>
<comment type="caution">
    <text evidence="1">The sequence shown here is derived from an EMBL/GenBank/DDBJ whole genome shotgun (WGS) entry which is preliminary data.</text>
</comment>
<dbReference type="Proteomes" id="UP001604336">
    <property type="component" value="Unassembled WGS sequence"/>
</dbReference>
<reference evidence="2" key="1">
    <citation type="submission" date="2024-07" db="EMBL/GenBank/DDBJ databases">
        <title>Two chromosome-level genome assemblies of Korean endemic species Abeliophyllum distichum and Forsythia ovata (Oleaceae).</title>
        <authorList>
            <person name="Jang H."/>
        </authorList>
    </citation>
    <scope>NUCLEOTIDE SEQUENCE [LARGE SCALE GENOMIC DNA]</scope>
</reference>
<accession>A0ABD1REG4</accession>
<sequence length="222" mass="25490">MPHSFKELATRAHDLEIQIARHRSYLPSDVHDKKDPKKKIKRDGKSGAILVEFKVDEEITITYVYPEMVKPDSDNRLTFYEIMIDDIRVWDSNSESEDEIGDGWSTFINAKFYLEGDEFYSAELSAIGFEIREDTNNDHRLIAVPSHQLITALPYQLVTAAEASRVSTSILSIEKLCISNSSKQNIPHVKEVEDPKQTFKGHYNPQVKKFEMPDLENESLVN</sequence>
<name>A0ABD1REG4_9LAMI</name>
<gene>
    <name evidence="1" type="ORF">Adt_31561</name>
</gene>
<protein>
    <submittedName>
        <fullName evidence="1">Uncharacterized protein</fullName>
    </submittedName>
</protein>
<organism evidence="1 2">
    <name type="scientific">Abeliophyllum distichum</name>
    <dbReference type="NCBI Taxonomy" id="126358"/>
    <lineage>
        <taxon>Eukaryota</taxon>
        <taxon>Viridiplantae</taxon>
        <taxon>Streptophyta</taxon>
        <taxon>Embryophyta</taxon>
        <taxon>Tracheophyta</taxon>
        <taxon>Spermatophyta</taxon>
        <taxon>Magnoliopsida</taxon>
        <taxon>eudicotyledons</taxon>
        <taxon>Gunneridae</taxon>
        <taxon>Pentapetalae</taxon>
        <taxon>asterids</taxon>
        <taxon>lamiids</taxon>
        <taxon>Lamiales</taxon>
        <taxon>Oleaceae</taxon>
        <taxon>Forsythieae</taxon>
        <taxon>Abeliophyllum</taxon>
    </lineage>
</organism>
<dbReference type="EMBL" id="JBFOLK010000009">
    <property type="protein sequence ID" value="KAL2486805.1"/>
    <property type="molecule type" value="Genomic_DNA"/>
</dbReference>
<evidence type="ECO:0000313" key="2">
    <source>
        <dbReference type="Proteomes" id="UP001604336"/>
    </source>
</evidence>